<keyword evidence="3" id="KW-1185">Reference proteome</keyword>
<dbReference type="GO" id="GO:0003676">
    <property type="term" value="F:nucleic acid binding"/>
    <property type="evidence" value="ECO:0007669"/>
    <property type="project" value="InterPro"/>
</dbReference>
<keyword evidence="2" id="KW-0378">Hydrolase</keyword>
<evidence type="ECO:0000313" key="3">
    <source>
        <dbReference type="Proteomes" id="UP000325440"/>
    </source>
</evidence>
<dbReference type="GO" id="GO:0004519">
    <property type="term" value="F:endonuclease activity"/>
    <property type="evidence" value="ECO:0007669"/>
    <property type="project" value="UniProtKB-KW"/>
</dbReference>
<name>A0A5E4NQH2_9HEMI</name>
<protein>
    <submittedName>
        <fullName evidence="2">DDE superfamily endonuclease domain</fullName>
    </submittedName>
</protein>
<reference evidence="2 3" key="1">
    <citation type="submission" date="2019-08" db="EMBL/GenBank/DDBJ databases">
        <authorList>
            <person name="Alioto T."/>
            <person name="Alioto T."/>
            <person name="Gomez Garrido J."/>
        </authorList>
    </citation>
    <scope>NUCLEOTIDE SEQUENCE [LARGE SCALE GENOMIC DNA]</scope>
</reference>
<accession>A0A5E4NQH2</accession>
<keyword evidence="2" id="KW-0540">Nuclease</keyword>
<keyword evidence="2" id="KW-0255">Endonuclease</keyword>
<proteinExistence type="predicted"/>
<dbReference type="InterPro" id="IPR004875">
    <property type="entry name" value="DDE_SF_endonuclease_dom"/>
</dbReference>
<evidence type="ECO:0000313" key="2">
    <source>
        <dbReference type="EMBL" id="VVC46077.1"/>
    </source>
</evidence>
<dbReference type="Proteomes" id="UP000325440">
    <property type="component" value="Unassembled WGS sequence"/>
</dbReference>
<dbReference type="OrthoDB" id="6607528at2759"/>
<sequence>MDNSLTHPNSQLQSDDEKIMCHFLTANTTALIQLMDQGVIESMKRRYRKQFIQQLVTFSEEINVKDFWKRYTIKDTVFNISQTWNGFT</sequence>
<dbReference type="EMBL" id="CABPRJ010002432">
    <property type="protein sequence ID" value="VVC46077.1"/>
    <property type="molecule type" value="Genomic_DNA"/>
</dbReference>
<organism evidence="2 3">
    <name type="scientific">Cinara cedri</name>
    <dbReference type="NCBI Taxonomy" id="506608"/>
    <lineage>
        <taxon>Eukaryota</taxon>
        <taxon>Metazoa</taxon>
        <taxon>Ecdysozoa</taxon>
        <taxon>Arthropoda</taxon>
        <taxon>Hexapoda</taxon>
        <taxon>Insecta</taxon>
        <taxon>Pterygota</taxon>
        <taxon>Neoptera</taxon>
        <taxon>Paraneoptera</taxon>
        <taxon>Hemiptera</taxon>
        <taxon>Sternorrhyncha</taxon>
        <taxon>Aphidomorpha</taxon>
        <taxon>Aphidoidea</taxon>
        <taxon>Aphididae</taxon>
        <taxon>Lachninae</taxon>
        <taxon>Cinara</taxon>
    </lineage>
</organism>
<feature type="domain" description="DDE-1" evidence="1">
    <location>
        <begin position="1"/>
        <end position="86"/>
    </location>
</feature>
<gene>
    <name evidence="2" type="ORF">CINCED_3A002786</name>
</gene>
<dbReference type="Pfam" id="PF03184">
    <property type="entry name" value="DDE_1"/>
    <property type="match status" value="1"/>
</dbReference>
<evidence type="ECO:0000259" key="1">
    <source>
        <dbReference type="Pfam" id="PF03184"/>
    </source>
</evidence>
<dbReference type="AlphaFoldDB" id="A0A5E4NQH2"/>